<reference evidence="2 3" key="1">
    <citation type="submission" date="2017-11" db="EMBL/GenBank/DDBJ databases">
        <title>De-novo sequencing of pomegranate (Punica granatum L.) genome.</title>
        <authorList>
            <person name="Akparov Z."/>
            <person name="Amiraslanov A."/>
            <person name="Hajiyeva S."/>
            <person name="Abbasov M."/>
            <person name="Kaur K."/>
            <person name="Hamwieh A."/>
            <person name="Solovyev V."/>
            <person name="Salamov A."/>
            <person name="Braich B."/>
            <person name="Kosarev P."/>
            <person name="Mahmoud A."/>
            <person name="Hajiyev E."/>
            <person name="Babayeva S."/>
            <person name="Izzatullayeva V."/>
            <person name="Mammadov A."/>
            <person name="Mammadov A."/>
            <person name="Sharifova S."/>
            <person name="Ojaghi J."/>
            <person name="Eynullazada K."/>
            <person name="Bayramov B."/>
            <person name="Abdulazimova A."/>
            <person name="Shahmuradov I."/>
        </authorList>
    </citation>
    <scope>NUCLEOTIDE SEQUENCE [LARGE SCALE GENOMIC DNA]</scope>
    <source>
        <strain evidence="3">cv. AG2017</strain>
        <tissue evidence="2">Leaf</tissue>
    </source>
</reference>
<protein>
    <submittedName>
        <fullName evidence="2">Uncharacterized protein</fullName>
    </submittedName>
</protein>
<proteinExistence type="predicted"/>
<evidence type="ECO:0000313" key="3">
    <source>
        <dbReference type="Proteomes" id="UP000233551"/>
    </source>
</evidence>
<dbReference type="Proteomes" id="UP000233551">
    <property type="component" value="Unassembled WGS sequence"/>
</dbReference>
<accession>A0A2I0JXP4</accession>
<dbReference type="AlphaFoldDB" id="A0A2I0JXP4"/>
<organism evidence="2 3">
    <name type="scientific">Punica granatum</name>
    <name type="common">Pomegranate</name>
    <dbReference type="NCBI Taxonomy" id="22663"/>
    <lineage>
        <taxon>Eukaryota</taxon>
        <taxon>Viridiplantae</taxon>
        <taxon>Streptophyta</taxon>
        <taxon>Embryophyta</taxon>
        <taxon>Tracheophyta</taxon>
        <taxon>Spermatophyta</taxon>
        <taxon>Magnoliopsida</taxon>
        <taxon>eudicotyledons</taxon>
        <taxon>Gunneridae</taxon>
        <taxon>Pentapetalae</taxon>
        <taxon>rosids</taxon>
        <taxon>malvids</taxon>
        <taxon>Myrtales</taxon>
        <taxon>Lythraceae</taxon>
        <taxon>Punica</taxon>
    </lineage>
</organism>
<evidence type="ECO:0000313" key="2">
    <source>
        <dbReference type="EMBL" id="PKI61108.1"/>
    </source>
</evidence>
<feature type="region of interest" description="Disordered" evidence="1">
    <location>
        <begin position="197"/>
        <end position="226"/>
    </location>
</feature>
<feature type="compositionally biased region" description="Low complexity" evidence="1">
    <location>
        <begin position="202"/>
        <end position="211"/>
    </location>
</feature>
<evidence type="ECO:0000256" key="1">
    <source>
        <dbReference type="SAM" id="MobiDB-lite"/>
    </source>
</evidence>
<dbReference type="EMBL" id="PGOL01001076">
    <property type="protein sequence ID" value="PKI61108.1"/>
    <property type="molecule type" value="Genomic_DNA"/>
</dbReference>
<name>A0A2I0JXP4_PUNGR</name>
<keyword evidence="3" id="KW-1185">Reference proteome</keyword>
<sequence length="226" mass="25951">MCNSMLYAWIFNSLDKSLQVSVAYAVIAKEMLDDLTERFFPIKSEIRLLRQDGVTGGRVLHSHERILRFYDSRNDYRFRFHDMNREGRILLFTIRFYDSRCHDHRPILDKIAILTTLVKIRAFLNCSIEYLEYEPLPSICKIYCMVVQEERQGVEWKESVKLDQMRRRSVAGVDSPAMANLQKGTFWQAVRKKSAAQADAPAGGSTSTGAAQRNGPSAHSALLKQL</sequence>
<gene>
    <name evidence="2" type="ORF">CRG98_018500</name>
</gene>
<comment type="caution">
    <text evidence="2">The sequence shown here is derived from an EMBL/GenBank/DDBJ whole genome shotgun (WGS) entry which is preliminary data.</text>
</comment>